<keyword evidence="3" id="KW-0493">Microtubule</keyword>
<feature type="compositionally biased region" description="Acidic residues" evidence="12">
    <location>
        <begin position="3715"/>
        <end position="3736"/>
    </location>
</feature>
<dbReference type="InterPro" id="IPR004273">
    <property type="entry name" value="Dynein_heavy_D6_P-loop"/>
</dbReference>
<dbReference type="Proteomes" id="UP000243579">
    <property type="component" value="Unassembled WGS sequence"/>
</dbReference>
<evidence type="ECO:0000256" key="5">
    <source>
        <dbReference type="ARBA" id="ARBA00022840"/>
    </source>
</evidence>
<evidence type="ECO:0000313" key="15">
    <source>
        <dbReference type="Proteomes" id="UP000243579"/>
    </source>
</evidence>
<dbReference type="OrthoDB" id="5593012at2759"/>
<dbReference type="GO" id="GO:0030286">
    <property type="term" value="C:dynein complex"/>
    <property type="evidence" value="ECO:0007669"/>
    <property type="project" value="UniProtKB-KW"/>
</dbReference>
<dbReference type="Gene3D" id="3.40.50.300">
    <property type="entry name" value="P-loop containing nucleotide triphosphate hydrolases"/>
    <property type="match status" value="6"/>
</dbReference>
<evidence type="ECO:0000256" key="4">
    <source>
        <dbReference type="ARBA" id="ARBA00022741"/>
    </source>
</evidence>
<dbReference type="Gene3D" id="1.10.472.130">
    <property type="match status" value="1"/>
</dbReference>
<evidence type="ECO:0000256" key="2">
    <source>
        <dbReference type="ARBA" id="ARBA00022490"/>
    </source>
</evidence>
<evidence type="ECO:0000256" key="10">
    <source>
        <dbReference type="ARBA" id="ARBA00023212"/>
    </source>
</evidence>
<dbReference type="Gene3D" id="1.20.1270.280">
    <property type="match status" value="1"/>
</dbReference>
<feature type="region of interest" description="Disordered" evidence="12">
    <location>
        <begin position="230"/>
        <end position="251"/>
    </location>
</feature>
<dbReference type="Pfam" id="PF12780">
    <property type="entry name" value="AAA_8"/>
    <property type="match status" value="1"/>
</dbReference>
<protein>
    <recommendedName>
        <fullName evidence="13">AAA+ ATPase domain-containing protein</fullName>
    </recommendedName>
</protein>
<gene>
    <name evidence="14" type="ORF">ACHHYP_11996</name>
</gene>
<dbReference type="Pfam" id="PF12781">
    <property type="entry name" value="AAA_9"/>
    <property type="match status" value="1"/>
</dbReference>
<dbReference type="STRING" id="1202772.A0A1V9YHV8"/>
<dbReference type="Pfam" id="PF22597">
    <property type="entry name" value="DYN_lid"/>
    <property type="match status" value="1"/>
</dbReference>
<dbReference type="InterPro" id="IPR043160">
    <property type="entry name" value="Dynein_C_barrel"/>
</dbReference>
<comment type="subcellular location">
    <subcellularLocation>
        <location evidence="1">Cytoplasm</location>
        <location evidence="1">Cytoskeleton</location>
        <location evidence="1">Cilium axoneme</location>
    </subcellularLocation>
</comment>
<feature type="region of interest" description="Disordered" evidence="12">
    <location>
        <begin position="3699"/>
        <end position="3736"/>
    </location>
</feature>
<keyword evidence="8" id="KW-0969">Cilium</keyword>
<dbReference type="Gene3D" id="1.20.920.30">
    <property type="match status" value="1"/>
</dbReference>
<dbReference type="GO" id="GO:0045505">
    <property type="term" value="F:dynein intermediate chain binding"/>
    <property type="evidence" value="ECO:0007669"/>
    <property type="project" value="InterPro"/>
</dbReference>
<evidence type="ECO:0000256" key="7">
    <source>
        <dbReference type="ARBA" id="ARBA00023054"/>
    </source>
</evidence>
<dbReference type="SUPFAM" id="SSF52540">
    <property type="entry name" value="P-loop containing nucleoside triphosphate hydrolases"/>
    <property type="match status" value="3"/>
</dbReference>
<proteinExistence type="predicted"/>
<dbReference type="Gene3D" id="1.20.58.1120">
    <property type="match status" value="1"/>
</dbReference>
<dbReference type="InterPro" id="IPR013602">
    <property type="entry name" value="Dynein_heavy_linker"/>
</dbReference>
<dbReference type="Gene3D" id="1.10.287.2620">
    <property type="match status" value="1"/>
</dbReference>
<keyword evidence="10" id="KW-0206">Cytoskeleton</keyword>
<dbReference type="GO" id="GO:0051959">
    <property type="term" value="F:dynein light intermediate chain binding"/>
    <property type="evidence" value="ECO:0007669"/>
    <property type="project" value="InterPro"/>
</dbReference>
<accession>A0A1V9YHV8</accession>
<keyword evidence="6" id="KW-0243">Dynein</keyword>
<dbReference type="GO" id="GO:0005524">
    <property type="term" value="F:ATP binding"/>
    <property type="evidence" value="ECO:0007669"/>
    <property type="project" value="UniProtKB-KW"/>
</dbReference>
<dbReference type="InterPro" id="IPR026983">
    <property type="entry name" value="DHC"/>
</dbReference>
<dbReference type="InterPro" id="IPR027417">
    <property type="entry name" value="P-loop_NTPase"/>
</dbReference>
<feature type="domain" description="AAA+ ATPase" evidence="13">
    <location>
        <begin position="2308"/>
        <end position="2459"/>
    </location>
</feature>
<dbReference type="GO" id="GO:0005874">
    <property type="term" value="C:microtubule"/>
    <property type="evidence" value="ECO:0007669"/>
    <property type="project" value="UniProtKB-KW"/>
</dbReference>
<evidence type="ECO:0000256" key="3">
    <source>
        <dbReference type="ARBA" id="ARBA00022701"/>
    </source>
</evidence>
<dbReference type="InterPro" id="IPR042228">
    <property type="entry name" value="Dynein_linker_3"/>
</dbReference>
<dbReference type="SMART" id="SM00382">
    <property type="entry name" value="AAA"/>
    <property type="match status" value="3"/>
</dbReference>
<dbReference type="FunFam" id="1.10.287.2620:FF:000002">
    <property type="entry name" value="Dynein heavy chain 2, axonemal"/>
    <property type="match status" value="1"/>
</dbReference>
<dbReference type="GO" id="GO:0008569">
    <property type="term" value="F:minus-end-directed microtubule motor activity"/>
    <property type="evidence" value="ECO:0007669"/>
    <property type="project" value="InterPro"/>
</dbReference>
<keyword evidence="15" id="KW-1185">Reference proteome</keyword>
<comment type="caution">
    <text evidence="14">The sequence shown here is derived from an EMBL/GenBank/DDBJ whole genome shotgun (WGS) entry which is preliminary data.</text>
</comment>
<keyword evidence="9" id="KW-0505">Motor protein</keyword>
<dbReference type="InterPro" id="IPR042222">
    <property type="entry name" value="Dynein_2_N"/>
</dbReference>
<dbReference type="InterPro" id="IPR024317">
    <property type="entry name" value="Dynein_heavy_chain_D4_dom"/>
</dbReference>
<keyword evidence="7" id="KW-0175">Coiled coil</keyword>
<evidence type="ECO:0000256" key="8">
    <source>
        <dbReference type="ARBA" id="ARBA00023069"/>
    </source>
</evidence>
<dbReference type="Pfam" id="PF17852">
    <property type="entry name" value="Dynein_AAA_lid"/>
    <property type="match status" value="1"/>
</dbReference>
<dbReference type="Gene3D" id="1.20.140.100">
    <property type="entry name" value="Dynein heavy chain, N-terminal domain 2"/>
    <property type="match status" value="1"/>
</dbReference>
<sequence length="4527" mass="496627">MDRSTRLPSLVPAETAALFGMAKSPARGIVTTSSRILARSSATMATPRRLLHTAPPTTEELGVVWAFLRQWVLHTIEVDAGAASIPGFGVVFIHVHAHGIRIPHFAVHPPFAARNTLKFQDVTALLPQHKVQHIEFREVAAHCRVDEYTAKSWLEHLLQNVGDKMRTEPLVELHLGVGTIVCKQRCVDGHMAQKQHGTIDPDIRPAEAVGKLGPKSLLATPLATYALASSESPLKPTAPGSPRTQLHNAGPRRGRAVAQASPRQMLQKRFAEANNVMPWHLSVKNQDTTLDCPELDATYPPLLDPFCRTLGVEQVDAVDKFASSDRIGSNYSLSAAQLVIRKHLPAPNAPALVFLHPASSADDDAELAALDIRFRPLSPPPHRAQLPLVTTAGKPVYSPLPVTAPAPLPTIDAATDDAAARYQYYLEHIISTKDIVPMNPLWTEHIQRLVARATQQLAPARAELIMRSMFQETLANYYFSIKKAVLDYLLLREGTQRRLQIPGGTPAMFQVQMKWKWGQGYAHAILPTRGWADRKILARDHLTTHLMVLDSHVLALHYLWGDFDHMLLVDLPTTAELAAGLVPMDVKAFEKRQLAQAAHVKRVLLEQWFAKTKRILVTAKNDEVLAAALEQPKHYFDCIAALMSLQLRGLVVRSIEAYVAFFQKHSTPGALKGLLLALVLDHNDIKFATPIDEAVAALLNVLFNIPSCFTHVDRVETKFEPSIILGGSPFLWGVGLHEEEVVRAADTIKSILDANIAHAVNLRANYAKYAMVASGDLALDAFMAALHDIPEYAAEIAKYMRFAMQISAEPSHGQGTPGLFHVDCSQLNQGLIKKASHFIQALFHAFSQVTLQRNMDIRQQFKLIVTRLSKKPVDLYELVDAEAYLGTLRSQDLPELYGSVQDVKRRIQFLIEQVELVPTCPVISGLAVASELLSSTAKTFEWKNQIEKVIHDGELALLNERTRIETTFIAKRSRFQAELEELESEVNSFQKKSDLRHATTYVAQLTKVRDAIGQARRTIDTISDEEAKLGWVQTDFLQLDVICETLEPYDQLWRTARDFREASVRWMRGNVFELDAKGNENAIHTMMSTLSNATKQLAETSPAAVSAAETLKKQIAEFRESIGLISVMGNPHLRDRHWTAIAETVGFVIDSTEHMTLQRLLDMGVQDHVQPLLDISEAATMEAEIERALDAMAEEWLHMEFQFVLVPASETFVLAEASVVDVHTKLDDHIVKTQAIRSSQYRKPFFGRAIAWERSLLKLRDIAELLADTGKVWAQIEPLFTAKADVPVLDKNSAEAKKFAVADGHWRTIMAAVVARPLCLAVIQIDKAADRLRECRALLEAVLQGLHACLELKRSLFARFYLISNTELITALSTPPDALVVRRASYLGRCFPGVVRLELNATKEVTSVSSLLDEAVALSQVVPTEKLATDVWLARLEQSLYTSMQVLLRSAMSDYSKKDFRKWVLLWPEQAVLVIERYMWTTRVESCLREPNSVADPLSLRAHKLADYIANELDPRLADLATELREGTHTLAHRVNLVTNVLVQLLQARDVTRELLRHEVHVIDADAFLWQSQLRVAWNDGSVLLKVMKATVLYGNEYLGNGPTVAVTPNTLKVARVLAVAMGIGKGTCVAGVAGAGKSTILATLAAACGKLCITHHCVEHGIVDDLARLVKGAAATGAWLSLVDAHNLAASATVGLVTDLLHRVQEATLQREASINLHGTKLRLRRGVHVAATVATAMPPTASAAFTALFRPVTLVAPDVQVIARVLCFLAGFTNHDLLGQRVAHTLHAANALFGAVEGALAVPPSLRLVKSVVDRAKKLVLKEHSYEVASAAQLVSIEDATIVQVLGDVLHNQIPQSDAAQHDLQELLRDLLPAAAPPSRPHVPMVPTDVVALALAHARAVASPAFVEKLHQLYTALTQNPCVVLTGAPQSGKTALYRAASHAHALLDERRDPYARRQSSKSGDGLELLQVVTPASMPLHEIFGLLLPPKAFEEGVLTLLLRRLHARSKLDAHARFWIVFDGSLSAAWTDGVQTLLGDHGFLGIATGEHLRLPPHARVLFETTDTANASPSVLTRAALVHVPATALSWRQLYDSWWRRQPDALKAFADVKDAIDGVVELVEPTLVFVRKHFRPAWCTSTELARVSSFLAILEASLRAALPKMATMTAKQLHSAGHCTFLLALVWGLGHTTVLDERVKFDAFLRGLAGEPVTAMTPAATTPTPTTPTAGASRHGKRFQLFFPSGRSELVHAFGLSVDWGLKWEPWVELVPSRLLPVPTPLRSIKELYVPTANTAAAIHFLELLAHGPTRHVGLVGGPETGKSAVLDAVCTQSLLRQRDSAAHPTLPGTVFVGLSCGTGATPSSLVTSLQDHLERSRKNVLSAPPGKTCLLLLDDVGVPELQGHGSKLELLRHLLGHGSIYEPKAHTECYVTGVSAVALLTERAKDRRLDPRFVAQLTLIGLVELSDADVSKLLMGVGGWFVTTRGLSVDFAQLLPTLVKATLRLFHAVADKFRVTPTRPQYGFKLVDMLRLLHGVCRDCPATQLADKSPMVRLWCHEASRQFQDRLMRAPDVAAFCSLLRDICSSSFAIPHEVLFPTLVAATAAANTVVHRSSDDMTTMGTHRSSMLGQQQVVPIAAYLHANFQRICFSSLPDHATYGEATPDFAAVLAPVVAAELAKLTDTPVRPHAVANDVVLTAPYVVEHIVRLVRLLRTVAAPASSFRPQHVLVLGRPGTGKSIMARVAGGLSGACVTYLSVQNPALQRRAPWIAKLKETLLGVVTAPKPSVVVVKHAVVGIDDDDYLQDMSVLISGHLMPTFVTATDIEGLAPTLREAALADNIFLDNQSQLEAYYLEYVARRFTLVVVLTMPATAPLAWQRHLHARYPGLWAKCHVHFVDVWPDEMFASLVRSGCMDAGMDDERAQLYIEAARTLFASAKAYETAACPLVPSRFVDHMSSFTRLWQARVIANEEKKAKLTAALDALRYLDKLSARVAQAVQGLTPEISRMSQVSKVINVGLQTESQALLTTAAQVQAEDEIRLAAEAKLADLQAAAAATLAEATGVVTDAIAKVRSLSAQDMAELCSLHPMPPPLRLLLECFCRLLGLEPVETYDERDIETKLMDYTLPAKKWLLRPEALDELGQLDTTFASGLDADVLGAAAGFYEHVEFLPGLMAKLHPSGGALCSWARACIHFKQTQVLLMPQWEHIRSEQLLVDACASKCAKLKHDLEAQTAAMQLTTTNRASTAVQVRELTTKLSDSTESAEKAQSLLAALAVFVASWNQRKDDCIEWSSRIPAHVLMATGLLSYAGHVPAFGRHQLLITWIKELAELGLPSSAGLLTQTSHHASYDILLDARTFKRWLAKSVPPDDPISHENVAFLTASETFPLVIDPHGVAFQWVLAMTTDVYTNESPLRLRSHTTDDWAMAQDELFAALQAQRTVLVPHMSAATKAVVLPVLLAKRQHSRLGHGRPNFLTYREALVDFDPDWRLYLFTTDEAAPWLAALASVTTPVYVEVTPQVCGELFRAQYLCNSSKHTLLHWHELKSSLHAAEHDAEEWEELCLSALAKSEASHAILDDTVALLTWRHSYGDAISKQLQLTHELRKVQRLPPGIDVVRQRFVDLCLINDDVRHIAPAGCVSLAWLQQLLTAILNAVGKDDAMGLLERITLTVYRTLHWSIPATERTLFNLLVALRLYQPPEDEEDDEGDASGSDHGSDDEGDADAGGDGNGDGDDRSDDDAAELELLEERGRPSWAWLCASQAEFRFLVAPPPRPPLALPLTCPSWLPWPSRWETLCAFCFCLPKALRRQLVASVQSDDKVVWKAFVDAAKTWLMELPLALTPLQRLGIVRALRPDQLGGEVLAFVHSVVPSEWLVATYGWSVGDMAAVGSFATPLVVATAASGEDVVGRIQQAGAAVKADVVLALHHEPLDKLLGAAMKTGQWLILRQADANPAWLAVIDAAYSALDAAGVHWEFRLWLCVEATAALPLRLLQTSLVRLHGAGPSFREHLFACAFQLHGAPALAAPGTSFRRASLTAEVVDPEGVDGLGSPTLGSPEWLSLCFLHALLVGRRQFAGLGFKSPVDIAAVDFELIVQEPHVNLDGHVYGANVRSPWDAALVRALVEKYHSGQLKPRLQRIIFAWSSPVERTASVRNLLRRRSSSITASDMEGVLDSLEAPDAGPLVPSNITSLPILDNPQWFNLPTPLVPALYAKETRDITRALESAFGPWIRRQFPPPEAAPAGPTRVDVLQYTALDKALDAATLSVLGVQKAFPLAPEAPLHAVLHAEVEGYDRIRQALRADIYLLQEALVDALGVMPPALDAMHAAVLRNETPVRWLLLAHSTHTSWTAFQAHLLRRIKFFDEWATLGAPPDIHWLGAYLYPTRFLHAITQHFARVAKTPLHATALHVAVVDDVDRNAPGPSVYVDGLRVVGGLWGARGIEATTAEAACSDALLMRLTPMTIPPFELLLDPCEPRSKTRLPVPLMHEVLSTDAVLQLEMLLLMYLPSALSATELLERGVYIGMCEAP</sequence>
<evidence type="ECO:0000259" key="13">
    <source>
        <dbReference type="SMART" id="SM00382"/>
    </source>
</evidence>
<dbReference type="InterPro" id="IPR054354">
    <property type="entry name" value="DYNC2H1-like_lid"/>
</dbReference>
<evidence type="ECO:0000256" key="9">
    <source>
        <dbReference type="ARBA" id="ARBA00023175"/>
    </source>
</evidence>
<evidence type="ECO:0000313" key="14">
    <source>
        <dbReference type="EMBL" id="OQR85290.1"/>
    </source>
</evidence>
<dbReference type="InterPro" id="IPR035706">
    <property type="entry name" value="AAA_9"/>
</dbReference>
<evidence type="ECO:0000256" key="12">
    <source>
        <dbReference type="SAM" id="MobiDB-lite"/>
    </source>
</evidence>
<feature type="domain" description="AAA+ ATPase" evidence="13">
    <location>
        <begin position="2723"/>
        <end position="2846"/>
    </location>
</feature>
<dbReference type="Pfam" id="PF12774">
    <property type="entry name" value="AAA_6"/>
    <property type="match status" value="1"/>
</dbReference>
<evidence type="ECO:0000256" key="11">
    <source>
        <dbReference type="ARBA" id="ARBA00023273"/>
    </source>
</evidence>
<dbReference type="InterPro" id="IPR035699">
    <property type="entry name" value="AAA_6"/>
</dbReference>
<dbReference type="InterPro" id="IPR041466">
    <property type="entry name" value="Dynein_AAA5_ext"/>
</dbReference>
<reference evidence="14 15" key="1">
    <citation type="journal article" date="2014" name="Genome Biol. Evol.">
        <title>The secreted proteins of Achlya hypogyna and Thraustotheca clavata identify the ancestral oomycete secretome and reveal gene acquisitions by horizontal gene transfer.</title>
        <authorList>
            <person name="Misner I."/>
            <person name="Blouin N."/>
            <person name="Leonard G."/>
            <person name="Richards T.A."/>
            <person name="Lane C.E."/>
        </authorList>
    </citation>
    <scope>NUCLEOTIDE SEQUENCE [LARGE SCALE GENOMIC DNA]</scope>
    <source>
        <strain evidence="14 15">ATCC 48635</strain>
    </source>
</reference>
<dbReference type="PANTHER" id="PTHR45703">
    <property type="entry name" value="DYNEIN HEAVY CHAIN"/>
    <property type="match status" value="1"/>
</dbReference>
<evidence type="ECO:0000256" key="1">
    <source>
        <dbReference type="ARBA" id="ARBA00004430"/>
    </source>
</evidence>
<keyword evidence="5" id="KW-0067">ATP-binding</keyword>
<evidence type="ECO:0000256" key="6">
    <source>
        <dbReference type="ARBA" id="ARBA00023017"/>
    </source>
</evidence>
<organism evidence="14 15">
    <name type="scientific">Achlya hypogyna</name>
    <name type="common">Oomycete</name>
    <name type="synonym">Protoachlya hypogyna</name>
    <dbReference type="NCBI Taxonomy" id="1202772"/>
    <lineage>
        <taxon>Eukaryota</taxon>
        <taxon>Sar</taxon>
        <taxon>Stramenopiles</taxon>
        <taxon>Oomycota</taxon>
        <taxon>Saprolegniomycetes</taxon>
        <taxon>Saprolegniales</taxon>
        <taxon>Achlyaceae</taxon>
        <taxon>Achlya</taxon>
    </lineage>
</organism>
<dbReference type="Gene3D" id="3.20.180.20">
    <property type="entry name" value="Dynein heavy chain, N-terminal domain 2"/>
    <property type="match status" value="1"/>
</dbReference>
<dbReference type="PANTHER" id="PTHR45703:SF36">
    <property type="entry name" value="DYNEIN HEAVY CHAIN, CYTOPLASMIC"/>
    <property type="match status" value="1"/>
</dbReference>
<keyword evidence="4" id="KW-0547">Nucleotide-binding</keyword>
<dbReference type="EMBL" id="JNBR01001731">
    <property type="protein sequence ID" value="OQR85290.1"/>
    <property type="molecule type" value="Genomic_DNA"/>
</dbReference>
<dbReference type="GO" id="GO:0005930">
    <property type="term" value="C:axoneme"/>
    <property type="evidence" value="ECO:0007669"/>
    <property type="project" value="UniProtKB-SubCell"/>
</dbReference>
<dbReference type="Pfam" id="PF03028">
    <property type="entry name" value="Dynein_heavy"/>
    <property type="match status" value="1"/>
</dbReference>
<feature type="domain" description="AAA+ ATPase" evidence="13">
    <location>
        <begin position="1624"/>
        <end position="1761"/>
    </location>
</feature>
<keyword evidence="11" id="KW-0966">Cell projection</keyword>
<dbReference type="Pfam" id="PF18199">
    <property type="entry name" value="Dynein_C"/>
    <property type="match status" value="1"/>
</dbReference>
<dbReference type="InterPro" id="IPR003593">
    <property type="entry name" value="AAA+_ATPase"/>
</dbReference>
<dbReference type="GO" id="GO:0007018">
    <property type="term" value="P:microtubule-based movement"/>
    <property type="evidence" value="ECO:0007669"/>
    <property type="project" value="InterPro"/>
</dbReference>
<dbReference type="Pfam" id="PF08393">
    <property type="entry name" value="DHC_N2"/>
    <property type="match status" value="1"/>
</dbReference>
<dbReference type="InterPro" id="IPR041228">
    <property type="entry name" value="Dynein_C"/>
</dbReference>
<name>A0A1V9YHV8_ACHHY</name>
<keyword evidence="2" id="KW-0963">Cytoplasm</keyword>
<dbReference type="Gene3D" id="1.20.920.20">
    <property type="match status" value="1"/>
</dbReference>
<dbReference type="Pfam" id="PF12775">
    <property type="entry name" value="AAA_7"/>
    <property type="match status" value="1"/>
</dbReference>
<dbReference type="Gene3D" id="3.10.490.20">
    <property type="match status" value="1"/>
</dbReference>